<reference evidence="3" key="1">
    <citation type="submission" date="2025-08" db="UniProtKB">
        <authorList>
            <consortium name="RefSeq"/>
        </authorList>
    </citation>
    <scope>IDENTIFICATION</scope>
</reference>
<feature type="coiled-coil region" evidence="1">
    <location>
        <begin position="261"/>
        <end position="295"/>
    </location>
</feature>
<dbReference type="RefSeq" id="XP_035827812.1">
    <property type="nucleotide sequence ID" value="XM_035971919.1"/>
</dbReference>
<keyword evidence="2" id="KW-1185">Reference proteome</keyword>
<dbReference type="Proteomes" id="UP000694888">
    <property type="component" value="Unplaced"/>
</dbReference>
<evidence type="ECO:0000313" key="3">
    <source>
        <dbReference type="RefSeq" id="XP_035827812.1"/>
    </source>
</evidence>
<name>A0ABM1VZG9_APLCA</name>
<sequence length="347" mass="39484">MDRFFQWLQEAEAHGVSHNTFCSIWEKEQQLLQQKEESRQLELKLGQKNNSGNKQQASESNVCLPLEQMMNAHFEEQKSQMRGIRRQFQSYEKEFVGVKEQLTKITSKLLSVEGVLQKMQAQRPAEMKRLKKVASTLARLEDHVLQREAGASINILPKNGAEISIENVTEFASARREYLSDYFYSHGKPCKVRMRVWFKRQGRLGVSLLVAPGELDDRFEWPLMFSGSGSVFHKGSGQFTSLWEFEDKACDREVNCVEIVMKKAETAVKGAETKGQRAETKVKGAETKVEAAETEIGVTIRLSSNRHPVDDVALEILEEKGYAEGDVLTLCWTVRADRLDPGMVVLH</sequence>
<keyword evidence="1" id="KW-0175">Coiled coil</keyword>
<evidence type="ECO:0000313" key="2">
    <source>
        <dbReference type="Proteomes" id="UP000694888"/>
    </source>
</evidence>
<proteinExistence type="predicted"/>
<dbReference type="Gene3D" id="2.60.210.10">
    <property type="entry name" value="Apoptosis, Tumor Necrosis Factor Receptor Associated Protein 2, Chain A"/>
    <property type="match status" value="1"/>
</dbReference>
<organism evidence="2 3">
    <name type="scientific">Aplysia californica</name>
    <name type="common">California sea hare</name>
    <dbReference type="NCBI Taxonomy" id="6500"/>
    <lineage>
        <taxon>Eukaryota</taxon>
        <taxon>Metazoa</taxon>
        <taxon>Spiralia</taxon>
        <taxon>Lophotrochozoa</taxon>
        <taxon>Mollusca</taxon>
        <taxon>Gastropoda</taxon>
        <taxon>Heterobranchia</taxon>
        <taxon>Euthyneura</taxon>
        <taxon>Tectipleura</taxon>
        <taxon>Aplysiida</taxon>
        <taxon>Aplysioidea</taxon>
        <taxon>Aplysiidae</taxon>
        <taxon>Aplysia</taxon>
    </lineage>
</organism>
<evidence type="ECO:0000256" key="1">
    <source>
        <dbReference type="SAM" id="Coils"/>
    </source>
</evidence>
<accession>A0ABM1VZG9</accession>
<gene>
    <name evidence="3" type="primary">LOC101859506</name>
</gene>
<dbReference type="GeneID" id="101859506"/>
<protein>
    <submittedName>
        <fullName evidence="3">Uncharacterized protein LOC101859506 isoform X2</fullName>
    </submittedName>
</protein>
<dbReference type="InterPro" id="IPR008974">
    <property type="entry name" value="TRAF-like"/>
</dbReference>